<keyword evidence="1" id="KW-0812">Transmembrane</keyword>
<dbReference type="Proteomes" id="UP001596455">
    <property type="component" value="Unassembled WGS sequence"/>
</dbReference>
<dbReference type="RefSeq" id="WP_382396661.1">
    <property type="nucleotide sequence ID" value="NZ_JBHTCQ010000005.1"/>
</dbReference>
<name>A0ABW2QEF9_9MICO</name>
<keyword evidence="1" id="KW-1133">Transmembrane helix</keyword>
<evidence type="ECO:0000313" key="2">
    <source>
        <dbReference type="EMBL" id="MFC7407132.1"/>
    </source>
</evidence>
<protein>
    <recommendedName>
        <fullName evidence="4">DUF3137 domain-containing protein</fullName>
    </recommendedName>
</protein>
<dbReference type="EMBL" id="JBHTCQ010000005">
    <property type="protein sequence ID" value="MFC7407132.1"/>
    <property type="molecule type" value="Genomic_DNA"/>
</dbReference>
<proteinExistence type="predicted"/>
<reference evidence="3" key="1">
    <citation type="journal article" date="2019" name="Int. J. Syst. Evol. Microbiol.">
        <title>The Global Catalogue of Microorganisms (GCM) 10K type strain sequencing project: providing services to taxonomists for standard genome sequencing and annotation.</title>
        <authorList>
            <consortium name="The Broad Institute Genomics Platform"/>
            <consortium name="The Broad Institute Genome Sequencing Center for Infectious Disease"/>
            <person name="Wu L."/>
            <person name="Ma J."/>
        </authorList>
    </citation>
    <scope>NUCLEOTIDE SEQUENCE [LARGE SCALE GENOMIC DNA]</scope>
    <source>
        <strain evidence="3">JCM 1490</strain>
    </source>
</reference>
<organism evidence="2 3">
    <name type="scientific">Georgenia alba</name>
    <dbReference type="NCBI Taxonomy" id="2233858"/>
    <lineage>
        <taxon>Bacteria</taxon>
        <taxon>Bacillati</taxon>
        <taxon>Actinomycetota</taxon>
        <taxon>Actinomycetes</taxon>
        <taxon>Micrococcales</taxon>
        <taxon>Bogoriellaceae</taxon>
        <taxon>Georgenia</taxon>
    </lineage>
</organism>
<keyword evidence="1" id="KW-0472">Membrane</keyword>
<evidence type="ECO:0008006" key="4">
    <source>
        <dbReference type="Google" id="ProtNLM"/>
    </source>
</evidence>
<feature type="transmembrane region" description="Helical" evidence="1">
    <location>
        <begin position="343"/>
        <end position="363"/>
    </location>
</feature>
<gene>
    <name evidence="2" type="ORF">ACFQQL_18595</name>
</gene>
<evidence type="ECO:0000313" key="3">
    <source>
        <dbReference type="Proteomes" id="UP001596455"/>
    </source>
</evidence>
<accession>A0ABW2QEF9</accession>
<evidence type="ECO:0000256" key="1">
    <source>
        <dbReference type="SAM" id="Phobius"/>
    </source>
</evidence>
<comment type="caution">
    <text evidence="2">The sequence shown here is derived from an EMBL/GenBank/DDBJ whole genome shotgun (WGS) entry which is preliminary data.</text>
</comment>
<keyword evidence="3" id="KW-1185">Reference proteome</keyword>
<sequence length="364" mass="40487">MADLKTRALTAEVSRREAKQFFRSFSREHPSTKSWLSSWRLAACVVVFLCTAVFLLAMGVGIAEEIRAGAPDAASQVFGMVTISVLMLYACGVMTVFFVRTQLRKGTPERHYRLWAFARDNGMQYLPGPYGGQHLTPWRGRGRILVSRVMRSRFVELGNYDLMVGAGNSRDTALGGYMYLRVHSKLPHILLKAKRNERLLSPVPAPKRAQRLDIGGEFSDHFTLYCPEGYERDALYLFSFDIMARAIDSAGDFDIELVDDWVFFTRPGEIVTLNPDDWERSVEALSAIGTKVAQWERWRDENAATSHGEAPATGGGQQDGHLITQAEVAEQGRRLKSGVARTLWVVVGAAVLLAVANILVGLAM</sequence>
<feature type="transmembrane region" description="Helical" evidence="1">
    <location>
        <begin position="41"/>
        <end position="63"/>
    </location>
</feature>
<feature type="transmembrane region" description="Helical" evidence="1">
    <location>
        <begin position="75"/>
        <end position="99"/>
    </location>
</feature>